<dbReference type="Proteomes" id="UP000074561">
    <property type="component" value="Chromosome"/>
</dbReference>
<name>A0A127QAI8_9BURK</name>
<proteinExistence type="predicted"/>
<accession>A0A127QAI8</accession>
<organism evidence="1 2">
    <name type="scientific">Collimonas pratensis</name>
    <dbReference type="NCBI Taxonomy" id="279113"/>
    <lineage>
        <taxon>Bacteria</taxon>
        <taxon>Pseudomonadati</taxon>
        <taxon>Pseudomonadota</taxon>
        <taxon>Betaproteobacteria</taxon>
        <taxon>Burkholderiales</taxon>
        <taxon>Oxalobacteraceae</taxon>
        <taxon>Collimonas</taxon>
    </lineage>
</organism>
<protein>
    <submittedName>
        <fullName evidence="1">Uncharacterized protein</fullName>
    </submittedName>
</protein>
<evidence type="ECO:0000313" key="2">
    <source>
        <dbReference type="Proteomes" id="UP000074561"/>
    </source>
</evidence>
<dbReference type="PATRIC" id="fig|279113.9.peg.4693"/>
<sequence>MMVSPQIILVDTYLHLKTEVGEPAVLIAKVSGDGGSVDAGECIALVAPCLPLQVFFVSLIVGPTML</sequence>
<dbReference type="RefSeq" id="WP_061944077.1">
    <property type="nucleotide sequence ID" value="NZ_CP013234.1"/>
</dbReference>
<reference evidence="1 2" key="1">
    <citation type="submission" date="2015-11" db="EMBL/GenBank/DDBJ databases">
        <title>Exploring the genomic traits of fungus-feeding bacterial genus Collimonas.</title>
        <authorList>
            <person name="Song C."/>
            <person name="Schmidt R."/>
            <person name="de Jager V."/>
            <person name="Krzyzanowska D."/>
            <person name="Jongedijk E."/>
            <person name="Cankar K."/>
            <person name="Beekwilder J."/>
            <person name="van Veen A."/>
            <person name="de Boer W."/>
            <person name="van Veen J.A."/>
            <person name="Garbeva P."/>
        </authorList>
    </citation>
    <scope>NUCLEOTIDE SEQUENCE [LARGE SCALE GENOMIC DNA]</scope>
    <source>
        <strain evidence="1 2">Ter91</strain>
    </source>
</reference>
<evidence type="ECO:0000313" key="1">
    <source>
        <dbReference type="EMBL" id="AMP07034.1"/>
    </source>
</evidence>
<dbReference type="EMBL" id="CP013234">
    <property type="protein sequence ID" value="AMP07034.1"/>
    <property type="molecule type" value="Genomic_DNA"/>
</dbReference>
<dbReference type="AlphaFoldDB" id="A0A127QAI8"/>
<gene>
    <name evidence="1" type="ORF">CPter91_4735</name>
</gene>
<dbReference type="KEGG" id="cpra:CPter91_4735"/>